<keyword evidence="2" id="KW-1185">Reference proteome</keyword>
<comment type="caution">
    <text evidence="1">The sequence shown here is derived from an EMBL/GenBank/DDBJ whole genome shotgun (WGS) entry which is preliminary data.</text>
</comment>
<dbReference type="AlphaFoldDB" id="A0A6G0TUC1"/>
<evidence type="ECO:0008006" key="3">
    <source>
        <dbReference type="Google" id="ProtNLM"/>
    </source>
</evidence>
<protein>
    <recommendedName>
        <fullName evidence="3">MULE transposase domain-containing protein</fullName>
    </recommendedName>
</protein>
<dbReference type="Proteomes" id="UP000475862">
    <property type="component" value="Unassembled WGS sequence"/>
</dbReference>
<dbReference type="EMBL" id="VYZN01000017">
    <property type="protein sequence ID" value="KAE9537862.1"/>
    <property type="molecule type" value="Genomic_DNA"/>
</dbReference>
<accession>A0A6G0TUC1</accession>
<reference evidence="1 2" key="1">
    <citation type="submission" date="2019-08" db="EMBL/GenBank/DDBJ databases">
        <title>The genome of the soybean aphid Biotype 1, its phylome, world population structure and adaptation to the North American continent.</title>
        <authorList>
            <person name="Giordano R."/>
            <person name="Donthu R.K."/>
            <person name="Hernandez A.G."/>
            <person name="Wright C.L."/>
            <person name="Zimin A.V."/>
        </authorList>
    </citation>
    <scope>NUCLEOTIDE SEQUENCE [LARGE SCALE GENOMIC DNA]</scope>
    <source>
        <tissue evidence="1">Whole aphids</tissue>
    </source>
</reference>
<proteinExistence type="predicted"/>
<dbReference type="OrthoDB" id="6621667at2759"/>
<gene>
    <name evidence="1" type="ORF">AGLY_005834</name>
</gene>
<sequence>YKNPTIEVEHSHAGDANLETVEKAKAEMLKRVSTFSTSTPSQIFAEVINQVPEQALTSFANEETTKRMLRRKKNKGNPKKSSCLSELTINNEWAMYKDERFLLFDNGPESNERIIIFSLDEGLVHLSEADTWFCNEMFTAIFNKCSENNVYPDPKIMNMDFEQAVIQAAKTVFGEHLIIQGCFYHLFQSTHRKLQELGLQNKYNHDNVFSHYCSMIDGLAFLPVQKVIEGMKYLKSICAPDNTDYLIILITHMLLEHIGKSGF</sequence>
<name>A0A6G0TUC1_APHGL</name>
<feature type="non-terminal residue" evidence="1">
    <location>
        <position position="1"/>
    </location>
</feature>
<evidence type="ECO:0000313" key="1">
    <source>
        <dbReference type="EMBL" id="KAE9537862.1"/>
    </source>
</evidence>
<organism evidence="1 2">
    <name type="scientific">Aphis glycines</name>
    <name type="common">Soybean aphid</name>
    <dbReference type="NCBI Taxonomy" id="307491"/>
    <lineage>
        <taxon>Eukaryota</taxon>
        <taxon>Metazoa</taxon>
        <taxon>Ecdysozoa</taxon>
        <taxon>Arthropoda</taxon>
        <taxon>Hexapoda</taxon>
        <taxon>Insecta</taxon>
        <taxon>Pterygota</taxon>
        <taxon>Neoptera</taxon>
        <taxon>Paraneoptera</taxon>
        <taxon>Hemiptera</taxon>
        <taxon>Sternorrhyncha</taxon>
        <taxon>Aphidomorpha</taxon>
        <taxon>Aphidoidea</taxon>
        <taxon>Aphididae</taxon>
        <taxon>Aphidini</taxon>
        <taxon>Aphis</taxon>
        <taxon>Aphis</taxon>
    </lineage>
</organism>
<evidence type="ECO:0000313" key="2">
    <source>
        <dbReference type="Proteomes" id="UP000475862"/>
    </source>
</evidence>